<dbReference type="AlphaFoldDB" id="A0A1R0GS78"/>
<protein>
    <submittedName>
        <fullName evidence="1">Uncharacterized protein</fullName>
    </submittedName>
</protein>
<evidence type="ECO:0000313" key="1">
    <source>
        <dbReference type="EMBL" id="OLY79698.1"/>
    </source>
</evidence>
<dbReference type="EMBL" id="LSSL01004164">
    <property type="protein sequence ID" value="OLY79698.1"/>
    <property type="molecule type" value="Genomic_DNA"/>
</dbReference>
<proteinExistence type="predicted"/>
<accession>A0A1R0GS78</accession>
<comment type="caution">
    <text evidence="1">The sequence shown here is derived from an EMBL/GenBank/DDBJ whole genome shotgun (WGS) entry which is preliminary data.</text>
</comment>
<keyword evidence="2" id="KW-1185">Reference proteome</keyword>
<sequence>MPIKSLNQLHLVGFRGRSKKGKGVAVKLQKTKGTNVHTIGGLSQLEIINFKIKRIKFKSEDCNEWIARLIEE</sequence>
<reference evidence="1 2" key="1">
    <citation type="journal article" date="2016" name="Mol. Biol. Evol.">
        <title>Genome-Wide Survey of Gut Fungi (Harpellales) Reveals the First Horizontally Transferred Ubiquitin Gene from a Mosquito Host.</title>
        <authorList>
            <person name="Wang Y."/>
            <person name="White M.M."/>
            <person name="Kvist S."/>
            <person name="Moncalvo J.M."/>
        </authorList>
    </citation>
    <scope>NUCLEOTIDE SEQUENCE [LARGE SCALE GENOMIC DNA]</scope>
    <source>
        <strain evidence="1 2">ALG-7-W6</strain>
    </source>
</reference>
<organism evidence="1 2">
    <name type="scientific">Smittium mucronatum</name>
    <dbReference type="NCBI Taxonomy" id="133383"/>
    <lineage>
        <taxon>Eukaryota</taxon>
        <taxon>Fungi</taxon>
        <taxon>Fungi incertae sedis</taxon>
        <taxon>Zoopagomycota</taxon>
        <taxon>Kickxellomycotina</taxon>
        <taxon>Harpellomycetes</taxon>
        <taxon>Harpellales</taxon>
        <taxon>Legeriomycetaceae</taxon>
        <taxon>Smittium</taxon>
    </lineage>
</organism>
<dbReference type="Proteomes" id="UP000187455">
    <property type="component" value="Unassembled WGS sequence"/>
</dbReference>
<evidence type="ECO:0000313" key="2">
    <source>
        <dbReference type="Proteomes" id="UP000187455"/>
    </source>
</evidence>
<name>A0A1R0GS78_9FUNG</name>
<gene>
    <name evidence="1" type="ORF">AYI68_g6224</name>
</gene>